<dbReference type="Proteomes" id="UP000245981">
    <property type="component" value="Unassembled WGS sequence"/>
</dbReference>
<evidence type="ECO:0000313" key="1">
    <source>
        <dbReference type="EMBL" id="PWK94372.1"/>
    </source>
</evidence>
<protein>
    <submittedName>
        <fullName evidence="1">Uncharacterized protein</fullName>
    </submittedName>
</protein>
<reference evidence="1 2" key="1">
    <citation type="submission" date="2018-05" db="EMBL/GenBank/DDBJ databases">
        <title>Genomic Encyclopedia of Type Strains, Phase IV (KMG-V): Genome sequencing to study the core and pangenomes of soil and plant-associated prokaryotes.</title>
        <authorList>
            <person name="Whitman W."/>
        </authorList>
    </citation>
    <scope>NUCLEOTIDE SEQUENCE [LARGE SCALE GENOMIC DNA]</scope>
    <source>
        <strain evidence="1 2">PNA 200-10</strain>
    </source>
</reference>
<dbReference type="RefSeq" id="WP_109718165.1">
    <property type="nucleotide sequence ID" value="NZ_QGHF01000011.1"/>
</dbReference>
<organism evidence="1 2">
    <name type="scientific">Pantoea allii</name>
    <dbReference type="NCBI Taxonomy" id="574096"/>
    <lineage>
        <taxon>Bacteria</taxon>
        <taxon>Pseudomonadati</taxon>
        <taxon>Pseudomonadota</taxon>
        <taxon>Gammaproteobacteria</taxon>
        <taxon>Enterobacterales</taxon>
        <taxon>Erwiniaceae</taxon>
        <taxon>Pantoea</taxon>
    </lineage>
</organism>
<gene>
    <name evidence="1" type="ORF">C7431_111109</name>
</gene>
<accession>A0A2V2BHR9</accession>
<comment type="caution">
    <text evidence="1">The sequence shown here is derived from an EMBL/GenBank/DDBJ whole genome shotgun (WGS) entry which is preliminary data.</text>
</comment>
<dbReference type="OrthoDB" id="6607604at2"/>
<name>A0A2V2BHR9_9GAMM</name>
<dbReference type="EMBL" id="QGHF01000011">
    <property type="protein sequence ID" value="PWK94372.1"/>
    <property type="molecule type" value="Genomic_DNA"/>
</dbReference>
<sequence length="75" mass="8521">MSRGDYVTELKTARSQRRKLVTIREKIITMVSEWDGLSGPLETGTEQLLVALDEHIKALNEDIEYWRNGGDAGEE</sequence>
<dbReference type="AlphaFoldDB" id="A0A2V2BHR9"/>
<evidence type="ECO:0000313" key="2">
    <source>
        <dbReference type="Proteomes" id="UP000245981"/>
    </source>
</evidence>
<dbReference type="STRING" id="574096.HA38_11995"/>
<proteinExistence type="predicted"/>